<dbReference type="AlphaFoldDB" id="A0A250VQ37"/>
<dbReference type="PANTHER" id="PTHR43156">
    <property type="entry name" value="STAGE II SPORULATION PROTEIN E-RELATED"/>
    <property type="match status" value="1"/>
</dbReference>
<dbReference type="Pfam" id="PF07228">
    <property type="entry name" value="SpoIIE"/>
    <property type="match status" value="1"/>
</dbReference>
<evidence type="ECO:0000313" key="6">
    <source>
        <dbReference type="Proteomes" id="UP000217446"/>
    </source>
</evidence>
<dbReference type="STRING" id="1963.AQJ27_42395"/>
<dbReference type="GO" id="GO:0016791">
    <property type="term" value="F:phosphatase activity"/>
    <property type="evidence" value="ECO:0007669"/>
    <property type="project" value="TreeGrafter"/>
</dbReference>
<organism evidence="5 6">
    <name type="scientific">Streptomyces olivochromogenes</name>
    <dbReference type="NCBI Taxonomy" id="1963"/>
    <lineage>
        <taxon>Bacteria</taxon>
        <taxon>Bacillati</taxon>
        <taxon>Actinomycetota</taxon>
        <taxon>Actinomycetes</taxon>
        <taxon>Kitasatosporales</taxon>
        <taxon>Streptomycetaceae</taxon>
        <taxon>Streptomyces</taxon>
    </lineage>
</organism>
<gene>
    <name evidence="5" type="ORF">SO3561_07874</name>
</gene>
<evidence type="ECO:0000256" key="2">
    <source>
        <dbReference type="SAM" id="MobiDB-lite"/>
    </source>
</evidence>
<keyword evidence="3" id="KW-1133">Transmembrane helix</keyword>
<accession>A0A250VQ37</accession>
<dbReference type="InterPro" id="IPR036457">
    <property type="entry name" value="PPM-type-like_dom_sf"/>
</dbReference>
<evidence type="ECO:0000256" key="1">
    <source>
        <dbReference type="ARBA" id="ARBA00022801"/>
    </source>
</evidence>
<reference evidence="6" key="1">
    <citation type="submission" date="2017-05" db="EMBL/GenBank/DDBJ databases">
        <title>Streptomyces olivochromogenes NBRC 3561 whole genome shotgun sequence.</title>
        <authorList>
            <person name="Dohra H."/>
            <person name="Kodani S."/>
        </authorList>
    </citation>
    <scope>NUCLEOTIDE SEQUENCE [LARGE SCALE GENOMIC DNA]</scope>
    <source>
        <strain evidence="6">NBRC 3561</strain>
    </source>
</reference>
<protein>
    <submittedName>
        <fullName evidence="5">Integral membrane protein</fullName>
    </submittedName>
</protein>
<dbReference type="PANTHER" id="PTHR43156:SF2">
    <property type="entry name" value="STAGE II SPORULATION PROTEIN E"/>
    <property type="match status" value="1"/>
</dbReference>
<dbReference type="RefSeq" id="WP_425275266.1">
    <property type="nucleotide sequence ID" value="NZ_BDQI01000025.1"/>
</dbReference>
<comment type="caution">
    <text evidence="5">The sequence shown here is derived from an EMBL/GenBank/DDBJ whole genome shotgun (WGS) entry which is preliminary data.</text>
</comment>
<dbReference type="InterPro" id="IPR001932">
    <property type="entry name" value="PPM-type_phosphatase-like_dom"/>
</dbReference>
<feature type="domain" description="PPM-type phosphatase" evidence="4">
    <location>
        <begin position="162"/>
        <end position="390"/>
    </location>
</feature>
<evidence type="ECO:0000256" key="3">
    <source>
        <dbReference type="SAM" id="Phobius"/>
    </source>
</evidence>
<sequence length="414" mass="44805">MGGLRRIRDLSPLLGPVPPEQRDDSVQRQKMLRLRGHSVAWVPPLFLLIAIGLADWNTSGEFRIISWIVLVPGIAAAICGVWTTAVFACLAVVTYIEVDASWQHQYQTGLPDFILVSVGGVLAVIACAVRVRGERRMLHMMDVAETTRRTVLRPIPPGWGDLDHAAVYLPADSEARVGGDFFDIQPGPSGTRLLLGDVQGKGLGAVESAAALLGTFREAAYHEPVLRTVADRLEVRMRRHVGYRKAVGHDDHDRFATAVLVGFPDVARDTVEFVNFGHEPPLVVAPDGVRALPPGHGLPLGLAELTSDQPLVLTAVLVPGETLLLVTDGVTEARDADGAFFPLLDRVTRALTEDPRTVEPQRLVEVVRDGTLRHSGGRLADDTTIFAVRRRGDPRPVVSPNVVPEGTGEGTTQP</sequence>
<feature type="region of interest" description="Disordered" evidence="2">
    <location>
        <begin position="392"/>
        <end position="414"/>
    </location>
</feature>
<dbReference type="Gene3D" id="3.60.40.10">
    <property type="entry name" value="PPM-type phosphatase domain"/>
    <property type="match status" value="1"/>
</dbReference>
<proteinExistence type="predicted"/>
<evidence type="ECO:0000259" key="4">
    <source>
        <dbReference type="SMART" id="SM00331"/>
    </source>
</evidence>
<dbReference type="SUPFAM" id="SSF81606">
    <property type="entry name" value="PP2C-like"/>
    <property type="match status" value="1"/>
</dbReference>
<keyword evidence="3" id="KW-0812">Transmembrane</keyword>
<feature type="transmembrane region" description="Helical" evidence="3">
    <location>
        <begin position="68"/>
        <end position="93"/>
    </location>
</feature>
<name>A0A250VQ37_STROL</name>
<dbReference type="SMART" id="SM00331">
    <property type="entry name" value="PP2C_SIG"/>
    <property type="match status" value="1"/>
</dbReference>
<keyword evidence="1" id="KW-0378">Hydrolase</keyword>
<evidence type="ECO:0000313" key="5">
    <source>
        <dbReference type="EMBL" id="GAX56307.1"/>
    </source>
</evidence>
<dbReference type="InterPro" id="IPR052016">
    <property type="entry name" value="Bact_Sigma-Reg"/>
</dbReference>
<feature type="transmembrane region" description="Helical" evidence="3">
    <location>
        <begin position="113"/>
        <end position="131"/>
    </location>
</feature>
<feature type="transmembrane region" description="Helical" evidence="3">
    <location>
        <begin position="38"/>
        <end position="56"/>
    </location>
</feature>
<dbReference type="EMBL" id="BDQI01000025">
    <property type="protein sequence ID" value="GAX56307.1"/>
    <property type="molecule type" value="Genomic_DNA"/>
</dbReference>
<dbReference type="Proteomes" id="UP000217446">
    <property type="component" value="Unassembled WGS sequence"/>
</dbReference>
<keyword evidence="3" id="KW-0472">Membrane</keyword>
<keyword evidence="6" id="KW-1185">Reference proteome</keyword>